<protein>
    <submittedName>
        <fullName evidence="1">Uncharacterized protein</fullName>
    </submittedName>
</protein>
<comment type="caution">
    <text evidence="1">The sequence shown here is derived from an EMBL/GenBank/DDBJ whole genome shotgun (WGS) entry which is preliminary data.</text>
</comment>
<reference evidence="2" key="1">
    <citation type="journal article" date="2024" name="Front. Bioeng. Biotechnol.">
        <title>Genome-scale model development and genomic sequencing of the oleaginous clade Lipomyces.</title>
        <authorList>
            <person name="Czajka J.J."/>
            <person name="Han Y."/>
            <person name="Kim J."/>
            <person name="Mondo S.J."/>
            <person name="Hofstad B.A."/>
            <person name="Robles A."/>
            <person name="Haridas S."/>
            <person name="Riley R."/>
            <person name="LaButti K."/>
            <person name="Pangilinan J."/>
            <person name="Andreopoulos W."/>
            <person name="Lipzen A."/>
            <person name="Yan J."/>
            <person name="Wang M."/>
            <person name="Ng V."/>
            <person name="Grigoriev I.V."/>
            <person name="Spatafora J.W."/>
            <person name="Magnuson J.K."/>
            <person name="Baker S.E."/>
            <person name="Pomraning K.R."/>
        </authorList>
    </citation>
    <scope>NUCLEOTIDE SEQUENCE [LARGE SCALE GENOMIC DNA]</scope>
    <source>
        <strain evidence="2">CBS 7786</strain>
    </source>
</reference>
<accession>A0ACC3T630</accession>
<name>A0ACC3T630_LIPKO</name>
<proteinExistence type="predicted"/>
<dbReference type="Proteomes" id="UP001433508">
    <property type="component" value="Unassembled WGS sequence"/>
</dbReference>
<sequence length="247" mass="27257">MVQELPSAEMTTFSDNFSDREFLEYTGSESGLASQTTDMSIDGNCDGESVESWILASMIALSDDDNGTDNENDNDYVESESSRAFYSPAVLAQSFKNLGIHEQVVHQRAVIKKLNHQEAAFLYAFAAFFCLNGPVGFRTKVRLDFECKGFPGIKHKGKVSLRDVFGSRITHPEFAQFVSAVKKSLPEGIACPMTKNYGEYFPNLAFTLTHLGASYSPTSTHQRERLIPTDADPGEISPMLLPDSTPT</sequence>
<gene>
    <name evidence="1" type="ORF">V1525DRAFT_398631</name>
</gene>
<dbReference type="EMBL" id="MU971347">
    <property type="protein sequence ID" value="KAK9239372.1"/>
    <property type="molecule type" value="Genomic_DNA"/>
</dbReference>
<organism evidence="1 2">
    <name type="scientific">Lipomyces kononenkoae</name>
    <name type="common">Yeast</name>
    <dbReference type="NCBI Taxonomy" id="34357"/>
    <lineage>
        <taxon>Eukaryota</taxon>
        <taxon>Fungi</taxon>
        <taxon>Dikarya</taxon>
        <taxon>Ascomycota</taxon>
        <taxon>Saccharomycotina</taxon>
        <taxon>Lipomycetes</taxon>
        <taxon>Lipomycetales</taxon>
        <taxon>Lipomycetaceae</taxon>
        <taxon>Lipomyces</taxon>
    </lineage>
</organism>
<keyword evidence="2" id="KW-1185">Reference proteome</keyword>
<evidence type="ECO:0000313" key="1">
    <source>
        <dbReference type="EMBL" id="KAK9239372.1"/>
    </source>
</evidence>
<evidence type="ECO:0000313" key="2">
    <source>
        <dbReference type="Proteomes" id="UP001433508"/>
    </source>
</evidence>